<organism evidence="1 2">
    <name type="scientific">Aquilegia coerulea</name>
    <name type="common">Rocky mountain columbine</name>
    <dbReference type="NCBI Taxonomy" id="218851"/>
    <lineage>
        <taxon>Eukaryota</taxon>
        <taxon>Viridiplantae</taxon>
        <taxon>Streptophyta</taxon>
        <taxon>Embryophyta</taxon>
        <taxon>Tracheophyta</taxon>
        <taxon>Spermatophyta</taxon>
        <taxon>Magnoliopsida</taxon>
        <taxon>Ranunculales</taxon>
        <taxon>Ranunculaceae</taxon>
        <taxon>Thalictroideae</taxon>
        <taxon>Aquilegia</taxon>
    </lineage>
</organism>
<dbReference type="AlphaFoldDB" id="A0A2G5CQ59"/>
<dbReference type="InParanoid" id="A0A2G5CQ59"/>
<sequence length="165" mass="18343">MQSQLLDFNLSNNYFSGEYHGERRRGALPRGSDAVQISLTGANHLRLNSAYNAGEYLVESRREALPRPSEAVEIPLTGTNHLHLNAGEYLGESRRRALPRPSDAVEISLTGGTHLQLNSYNAVPHDEELNELTIYGGNRFGPESSSSSELFFPTLGDNRLNHDYM</sequence>
<evidence type="ECO:0000313" key="1">
    <source>
        <dbReference type="EMBL" id="PIA33444.1"/>
    </source>
</evidence>
<dbReference type="OrthoDB" id="10584674at2759"/>
<keyword evidence="2" id="KW-1185">Reference proteome</keyword>
<dbReference type="EMBL" id="KZ305058">
    <property type="protein sequence ID" value="PIA33444.1"/>
    <property type="molecule type" value="Genomic_DNA"/>
</dbReference>
<protein>
    <submittedName>
        <fullName evidence="1">Uncharacterized protein</fullName>
    </submittedName>
</protein>
<name>A0A2G5CQ59_AQUCA</name>
<gene>
    <name evidence="1" type="ORF">AQUCO_04100104v1</name>
</gene>
<reference evidence="1 2" key="1">
    <citation type="submission" date="2017-09" db="EMBL/GenBank/DDBJ databases">
        <title>WGS assembly of Aquilegia coerulea Goldsmith.</title>
        <authorList>
            <person name="Hodges S."/>
            <person name="Kramer E."/>
            <person name="Nordborg M."/>
            <person name="Tomkins J."/>
            <person name="Borevitz J."/>
            <person name="Derieg N."/>
            <person name="Yan J."/>
            <person name="Mihaltcheva S."/>
            <person name="Hayes R.D."/>
            <person name="Rokhsar D."/>
        </authorList>
    </citation>
    <scope>NUCLEOTIDE SEQUENCE [LARGE SCALE GENOMIC DNA]</scope>
    <source>
        <strain evidence="2">cv. Goldsmith</strain>
    </source>
</reference>
<accession>A0A2G5CQ59</accession>
<proteinExistence type="predicted"/>
<evidence type="ECO:0000313" key="2">
    <source>
        <dbReference type="Proteomes" id="UP000230069"/>
    </source>
</evidence>
<dbReference type="Proteomes" id="UP000230069">
    <property type="component" value="Unassembled WGS sequence"/>
</dbReference>